<sequence length="131" mass="14599">MWLEGKLEGGESIHVDFFGGEGIAEGGLVCSCSEVEGCGIELQERMLDAFKRRVHCCPLWRIGLVFVEFKSPLKGYDPCLVSSIWEGNGELIDHLFLHCPVTIGLWHKLFNLAGFGLDPSKEYCGHDGYCF</sequence>
<proteinExistence type="predicted"/>
<evidence type="ECO:0000313" key="2">
    <source>
        <dbReference type="Proteomes" id="UP000288805"/>
    </source>
</evidence>
<gene>
    <name evidence="1" type="ORF">CK203_034103</name>
</gene>
<dbReference type="AlphaFoldDB" id="A0A438IBD9"/>
<dbReference type="Proteomes" id="UP000288805">
    <property type="component" value="Unassembled WGS sequence"/>
</dbReference>
<evidence type="ECO:0008006" key="3">
    <source>
        <dbReference type="Google" id="ProtNLM"/>
    </source>
</evidence>
<name>A0A438IBD9_VITVI</name>
<reference evidence="1 2" key="1">
    <citation type="journal article" date="2018" name="PLoS Genet.">
        <title>Population sequencing reveals clonal diversity and ancestral inbreeding in the grapevine cultivar Chardonnay.</title>
        <authorList>
            <person name="Roach M.J."/>
            <person name="Johnson D.L."/>
            <person name="Bohlmann J."/>
            <person name="van Vuuren H.J."/>
            <person name="Jones S.J."/>
            <person name="Pretorius I.S."/>
            <person name="Schmidt S.A."/>
            <person name="Borneman A.R."/>
        </authorList>
    </citation>
    <scope>NUCLEOTIDE SEQUENCE [LARGE SCALE GENOMIC DNA]</scope>
    <source>
        <strain evidence="2">cv. Chardonnay</strain>
        <tissue evidence="1">Leaf</tissue>
    </source>
</reference>
<protein>
    <recommendedName>
        <fullName evidence="3">Reverse transcriptase zinc-binding domain-containing protein</fullName>
    </recommendedName>
</protein>
<dbReference type="EMBL" id="QGNW01000125">
    <property type="protein sequence ID" value="RVW93989.1"/>
    <property type="molecule type" value="Genomic_DNA"/>
</dbReference>
<evidence type="ECO:0000313" key="1">
    <source>
        <dbReference type="EMBL" id="RVW93989.1"/>
    </source>
</evidence>
<accession>A0A438IBD9</accession>
<comment type="caution">
    <text evidence="1">The sequence shown here is derived from an EMBL/GenBank/DDBJ whole genome shotgun (WGS) entry which is preliminary data.</text>
</comment>
<organism evidence="1 2">
    <name type="scientific">Vitis vinifera</name>
    <name type="common">Grape</name>
    <dbReference type="NCBI Taxonomy" id="29760"/>
    <lineage>
        <taxon>Eukaryota</taxon>
        <taxon>Viridiplantae</taxon>
        <taxon>Streptophyta</taxon>
        <taxon>Embryophyta</taxon>
        <taxon>Tracheophyta</taxon>
        <taxon>Spermatophyta</taxon>
        <taxon>Magnoliopsida</taxon>
        <taxon>eudicotyledons</taxon>
        <taxon>Gunneridae</taxon>
        <taxon>Pentapetalae</taxon>
        <taxon>rosids</taxon>
        <taxon>Vitales</taxon>
        <taxon>Vitaceae</taxon>
        <taxon>Viteae</taxon>
        <taxon>Vitis</taxon>
    </lineage>
</organism>